<proteinExistence type="predicted"/>
<reference evidence="2" key="1">
    <citation type="submission" date="2022-08" db="EMBL/GenBank/DDBJ databases">
        <authorList>
            <person name="Li F."/>
        </authorList>
    </citation>
    <scope>NUCLEOTIDE SEQUENCE</scope>
    <source>
        <strain evidence="2">MQZ15Z-1</strain>
    </source>
</reference>
<name>A0A9X2T5I8_9HYPH</name>
<keyword evidence="3" id="KW-1185">Reference proteome</keyword>
<evidence type="ECO:0000313" key="2">
    <source>
        <dbReference type="EMBL" id="MCS0493943.1"/>
    </source>
</evidence>
<dbReference type="Pfam" id="PF06945">
    <property type="entry name" value="DUF1289"/>
    <property type="match status" value="1"/>
</dbReference>
<organism evidence="2 3">
    <name type="scientific">Ancylobacter mangrovi</name>
    <dbReference type="NCBI Taxonomy" id="2972472"/>
    <lineage>
        <taxon>Bacteria</taxon>
        <taxon>Pseudomonadati</taxon>
        <taxon>Pseudomonadota</taxon>
        <taxon>Alphaproteobacteria</taxon>
        <taxon>Hyphomicrobiales</taxon>
        <taxon>Xanthobacteraceae</taxon>
        <taxon>Ancylobacter</taxon>
    </lineage>
</organism>
<sequence length="76" mass="7950">MPTTVSTPCVATCTLDAGGRICIGCGRTIEEIGAWSRMSESERRAVMARLAASRAADAAATARAPARPARMREGAR</sequence>
<evidence type="ECO:0000313" key="3">
    <source>
        <dbReference type="Proteomes" id="UP001151088"/>
    </source>
</evidence>
<dbReference type="Proteomes" id="UP001151088">
    <property type="component" value="Unassembled WGS sequence"/>
</dbReference>
<comment type="caution">
    <text evidence="2">The sequence shown here is derived from an EMBL/GenBank/DDBJ whole genome shotgun (WGS) entry which is preliminary data.</text>
</comment>
<dbReference type="EMBL" id="JANTHZ010000001">
    <property type="protein sequence ID" value="MCS0493943.1"/>
    <property type="molecule type" value="Genomic_DNA"/>
</dbReference>
<dbReference type="RefSeq" id="WP_258730890.1">
    <property type="nucleotide sequence ID" value="NZ_JANTHZ010000001.1"/>
</dbReference>
<feature type="compositionally biased region" description="Low complexity" evidence="1">
    <location>
        <begin position="56"/>
        <end position="68"/>
    </location>
</feature>
<accession>A0A9X2T5I8</accession>
<dbReference type="InterPro" id="IPR010710">
    <property type="entry name" value="DUF1289"/>
</dbReference>
<dbReference type="PANTHER" id="PTHR35175:SF2">
    <property type="entry name" value="DUF1289 DOMAIN-CONTAINING PROTEIN"/>
    <property type="match status" value="1"/>
</dbReference>
<protein>
    <submittedName>
        <fullName evidence="2">DUF1289 domain-containing protein</fullName>
    </submittedName>
</protein>
<dbReference type="AlphaFoldDB" id="A0A9X2T5I8"/>
<evidence type="ECO:0000256" key="1">
    <source>
        <dbReference type="SAM" id="MobiDB-lite"/>
    </source>
</evidence>
<gene>
    <name evidence="2" type="ORF">NVS89_02460</name>
</gene>
<dbReference type="PANTHER" id="PTHR35175">
    <property type="entry name" value="DUF1289 DOMAIN-CONTAINING PROTEIN"/>
    <property type="match status" value="1"/>
</dbReference>
<feature type="region of interest" description="Disordered" evidence="1">
    <location>
        <begin position="56"/>
        <end position="76"/>
    </location>
</feature>